<dbReference type="SUPFAM" id="SSF56112">
    <property type="entry name" value="Protein kinase-like (PK-like)"/>
    <property type="match status" value="1"/>
</dbReference>
<dbReference type="GO" id="GO:0005737">
    <property type="term" value="C:cytoplasm"/>
    <property type="evidence" value="ECO:0007669"/>
    <property type="project" value="TreeGrafter"/>
</dbReference>
<feature type="binding site" evidence="14">
    <location>
        <position position="119"/>
    </location>
    <ligand>
        <name>ATP</name>
        <dbReference type="ChEBI" id="CHEBI:30616"/>
    </ligand>
</feature>
<comment type="catalytic activity">
    <reaction evidence="10">
        <text>L-seryl-[protein] + ATP = O-phospho-L-seryl-[protein] + ADP + H(+)</text>
        <dbReference type="Rhea" id="RHEA:17989"/>
        <dbReference type="Rhea" id="RHEA-COMP:9863"/>
        <dbReference type="Rhea" id="RHEA-COMP:11604"/>
        <dbReference type="ChEBI" id="CHEBI:15378"/>
        <dbReference type="ChEBI" id="CHEBI:29999"/>
        <dbReference type="ChEBI" id="CHEBI:30616"/>
        <dbReference type="ChEBI" id="CHEBI:83421"/>
        <dbReference type="ChEBI" id="CHEBI:456216"/>
        <dbReference type="EC" id="2.7.11.22"/>
    </reaction>
</comment>
<feature type="region of interest" description="Disordered" evidence="16">
    <location>
        <begin position="1"/>
        <end position="85"/>
    </location>
</feature>
<evidence type="ECO:0000259" key="17">
    <source>
        <dbReference type="PROSITE" id="PS50011"/>
    </source>
</evidence>
<dbReference type="Pfam" id="PF00069">
    <property type="entry name" value="Pkinase"/>
    <property type="match status" value="1"/>
</dbReference>
<evidence type="ECO:0000256" key="13">
    <source>
        <dbReference type="ARBA" id="ARBA00073154"/>
    </source>
</evidence>
<feature type="domain" description="Protein kinase" evidence="17">
    <location>
        <begin position="90"/>
        <end position="372"/>
    </location>
</feature>
<evidence type="ECO:0000256" key="10">
    <source>
        <dbReference type="ARBA" id="ARBA00048367"/>
    </source>
</evidence>
<comment type="function">
    <text evidence="11">When phosphate concentrations are high it phosphorylates the PHO4 transcription factor thus establishing repression.</text>
</comment>
<accession>W9WX58</accession>
<dbReference type="EC" id="2.7.11.22" evidence="2"/>
<evidence type="ECO:0000256" key="11">
    <source>
        <dbReference type="ARBA" id="ARBA00053974"/>
    </source>
</evidence>
<dbReference type="AlphaFoldDB" id="W9WX58"/>
<dbReference type="GO" id="GO:0005634">
    <property type="term" value="C:nucleus"/>
    <property type="evidence" value="ECO:0007669"/>
    <property type="project" value="TreeGrafter"/>
</dbReference>
<gene>
    <name evidence="18" type="ORF">A1O5_03674</name>
</gene>
<dbReference type="GeneID" id="19188402"/>
<dbReference type="InterPro" id="IPR011009">
    <property type="entry name" value="Kinase-like_dom_sf"/>
</dbReference>
<dbReference type="PROSITE" id="PS00108">
    <property type="entry name" value="PROTEIN_KINASE_ST"/>
    <property type="match status" value="1"/>
</dbReference>
<dbReference type="InterPro" id="IPR000719">
    <property type="entry name" value="Prot_kinase_dom"/>
</dbReference>
<evidence type="ECO:0000256" key="5">
    <source>
        <dbReference type="ARBA" id="ARBA00022741"/>
    </source>
</evidence>
<evidence type="ECO:0000256" key="9">
    <source>
        <dbReference type="ARBA" id="ARBA00047811"/>
    </source>
</evidence>
<evidence type="ECO:0000256" key="2">
    <source>
        <dbReference type="ARBA" id="ARBA00012425"/>
    </source>
</evidence>
<comment type="catalytic activity">
    <reaction evidence="9">
        <text>L-threonyl-[protein] + ATP = O-phospho-L-threonyl-[protein] + ADP + H(+)</text>
        <dbReference type="Rhea" id="RHEA:46608"/>
        <dbReference type="Rhea" id="RHEA-COMP:11060"/>
        <dbReference type="Rhea" id="RHEA-COMP:11605"/>
        <dbReference type="ChEBI" id="CHEBI:15378"/>
        <dbReference type="ChEBI" id="CHEBI:30013"/>
        <dbReference type="ChEBI" id="CHEBI:30616"/>
        <dbReference type="ChEBI" id="CHEBI:61977"/>
        <dbReference type="ChEBI" id="CHEBI:456216"/>
        <dbReference type="EC" id="2.7.11.22"/>
    </reaction>
</comment>
<sequence>MSSRSTSIPHRTSVSSTTSTQHPQSQSQSQAQTQQRSRPQPQRLTAQQLAERVISPASLLFSGGTPPFRRESQQERTLPTDMDRRHPSSFQQLEKLGEGTYATVYKGRNRQTGELVALKEIHLDSEEGTPSTAIREISLMKELKHENIVTLHDVIHTENKLMLVFEYMDKDLKKYMDARGDRGQLDHVTIKRFMQDLLRGTAFCHENRVLHRDLKPQNLLINTKGQLKLADFGLARAFGIPVNTFSNEVVTLWYRAPDVLLGSRTYNTSIDIWSAGCIMAEMYTGRPLFPGTTNEDQLQKIFRLMGTPSERTWPGISQLPEYKSNFPSYATQSLAILLPQIDQLGLDLLGKLLQLRPENRISAQDALRHPWFSDLPNYAGHGRAHVSSTMQQPGQLGHQGGVGGGYGAQPGLVGPGAY</sequence>
<dbReference type="OrthoDB" id="1732493at2759"/>
<dbReference type="Gene3D" id="3.30.200.20">
    <property type="entry name" value="Phosphorylase Kinase, domain 1"/>
    <property type="match status" value="1"/>
</dbReference>
<comment type="subunit">
    <text evidence="12">Interacts with a number of cyclins.</text>
</comment>
<dbReference type="FunFam" id="3.30.200.20:FF:000062">
    <property type="entry name" value="PHO system negative regulator"/>
    <property type="match status" value="1"/>
</dbReference>
<reference evidence="18 19" key="1">
    <citation type="submission" date="2013-03" db="EMBL/GenBank/DDBJ databases">
        <title>The Genome Sequence of Cladophialophora psammophila CBS 110553.</title>
        <authorList>
            <consortium name="The Broad Institute Genomics Platform"/>
            <person name="Cuomo C."/>
            <person name="de Hoog S."/>
            <person name="Gorbushina A."/>
            <person name="Walker B."/>
            <person name="Young S.K."/>
            <person name="Zeng Q."/>
            <person name="Gargeya S."/>
            <person name="Fitzgerald M."/>
            <person name="Haas B."/>
            <person name="Abouelleil A."/>
            <person name="Allen A.W."/>
            <person name="Alvarado L."/>
            <person name="Arachchi H.M."/>
            <person name="Berlin A.M."/>
            <person name="Chapman S.B."/>
            <person name="Gainer-Dewar J."/>
            <person name="Goldberg J."/>
            <person name="Griggs A."/>
            <person name="Gujja S."/>
            <person name="Hansen M."/>
            <person name="Howarth C."/>
            <person name="Imamovic A."/>
            <person name="Ireland A."/>
            <person name="Larimer J."/>
            <person name="McCowan C."/>
            <person name="Murphy C."/>
            <person name="Pearson M."/>
            <person name="Poon T.W."/>
            <person name="Priest M."/>
            <person name="Roberts A."/>
            <person name="Saif S."/>
            <person name="Shea T."/>
            <person name="Sisk P."/>
            <person name="Sykes S."/>
            <person name="Wortman J."/>
            <person name="Nusbaum C."/>
            <person name="Birren B."/>
        </authorList>
    </citation>
    <scope>NUCLEOTIDE SEQUENCE [LARGE SCALE GENOMIC DNA]</scope>
    <source>
        <strain evidence="18 19">CBS 110553</strain>
    </source>
</reference>
<keyword evidence="3 15" id="KW-0723">Serine/threonine-protein kinase</keyword>
<evidence type="ECO:0000256" key="16">
    <source>
        <dbReference type="SAM" id="MobiDB-lite"/>
    </source>
</evidence>
<dbReference type="RefSeq" id="XP_007742475.1">
    <property type="nucleotide sequence ID" value="XM_007744285.1"/>
</dbReference>
<evidence type="ECO:0000256" key="15">
    <source>
        <dbReference type="RuleBase" id="RU000304"/>
    </source>
</evidence>
<evidence type="ECO:0000256" key="8">
    <source>
        <dbReference type="ARBA" id="ARBA00041795"/>
    </source>
</evidence>
<feature type="compositionally biased region" description="Low complexity" evidence="16">
    <location>
        <begin position="9"/>
        <end position="43"/>
    </location>
</feature>
<keyword evidence="6 18" id="KW-0418">Kinase</keyword>
<protein>
    <recommendedName>
        <fullName evidence="13">Negative regulator of the PHO system</fullName>
        <ecNumber evidence="2">2.7.11.22</ecNumber>
    </recommendedName>
    <alternativeName>
        <fullName evidence="8">Serine/threonine-protein kinase PHO85</fullName>
    </alternativeName>
</protein>
<comment type="caution">
    <text evidence="18">The sequence shown here is derived from an EMBL/GenBank/DDBJ whole genome shotgun (WGS) entry which is preliminary data.</text>
</comment>
<feature type="region of interest" description="Disordered" evidence="16">
    <location>
        <begin position="384"/>
        <end position="403"/>
    </location>
</feature>
<evidence type="ECO:0000313" key="18">
    <source>
        <dbReference type="EMBL" id="EXJ72528.1"/>
    </source>
</evidence>
<dbReference type="Proteomes" id="UP000019471">
    <property type="component" value="Unassembled WGS sequence"/>
</dbReference>
<dbReference type="GO" id="GO:0005524">
    <property type="term" value="F:ATP binding"/>
    <property type="evidence" value="ECO:0007669"/>
    <property type="project" value="UniProtKB-UniRule"/>
</dbReference>
<dbReference type="HOGENOM" id="CLU_000288_181_6_1"/>
<dbReference type="InterPro" id="IPR050108">
    <property type="entry name" value="CDK"/>
</dbReference>
<evidence type="ECO:0000256" key="6">
    <source>
        <dbReference type="ARBA" id="ARBA00022777"/>
    </source>
</evidence>
<dbReference type="FunFam" id="1.10.510.10:FF:000410">
    <property type="entry name" value="Probable PHO85-cyclin-dependent protein kinase"/>
    <property type="match status" value="1"/>
</dbReference>
<evidence type="ECO:0000256" key="14">
    <source>
        <dbReference type="PROSITE-ProRule" id="PRU10141"/>
    </source>
</evidence>
<evidence type="ECO:0000256" key="4">
    <source>
        <dbReference type="ARBA" id="ARBA00022679"/>
    </source>
</evidence>
<keyword evidence="19" id="KW-1185">Reference proteome</keyword>
<evidence type="ECO:0000256" key="3">
    <source>
        <dbReference type="ARBA" id="ARBA00022527"/>
    </source>
</evidence>
<dbReference type="EMBL" id="AMGX01000005">
    <property type="protein sequence ID" value="EXJ72528.1"/>
    <property type="molecule type" value="Genomic_DNA"/>
</dbReference>
<name>W9WX58_9EURO</name>
<dbReference type="PROSITE" id="PS00107">
    <property type="entry name" value="PROTEIN_KINASE_ATP"/>
    <property type="match status" value="1"/>
</dbReference>
<dbReference type="InterPro" id="IPR008271">
    <property type="entry name" value="Ser/Thr_kinase_AS"/>
</dbReference>
<evidence type="ECO:0000256" key="7">
    <source>
        <dbReference type="ARBA" id="ARBA00022840"/>
    </source>
</evidence>
<dbReference type="STRING" id="1182543.W9WX58"/>
<evidence type="ECO:0000256" key="1">
    <source>
        <dbReference type="ARBA" id="ARBA00006485"/>
    </source>
</evidence>
<keyword evidence="4" id="KW-0808">Transferase</keyword>
<proteinExistence type="inferred from homology"/>
<dbReference type="SMART" id="SM00220">
    <property type="entry name" value="S_TKc"/>
    <property type="match status" value="1"/>
</dbReference>
<dbReference type="eggNOG" id="KOG0594">
    <property type="taxonomic scope" value="Eukaryota"/>
</dbReference>
<evidence type="ECO:0000313" key="19">
    <source>
        <dbReference type="Proteomes" id="UP000019471"/>
    </source>
</evidence>
<comment type="similarity">
    <text evidence="1">Belongs to the protein kinase superfamily. CMGC Ser/Thr protein kinase family. CDC2/CDKX subfamily.</text>
</comment>
<evidence type="ECO:0000256" key="12">
    <source>
        <dbReference type="ARBA" id="ARBA00066118"/>
    </source>
</evidence>
<keyword evidence="7 14" id="KW-0067">ATP-binding</keyword>
<dbReference type="GO" id="GO:0004693">
    <property type="term" value="F:cyclin-dependent protein serine/threonine kinase activity"/>
    <property type="evidence" value="ECO:0007669"/>
    <property type="project" value="UniProtKB-EC"/>
</dbReference>
<dbReference type="PROSITE" id="PS50011">
    <property type="entry name" value="PROTEIN_KINASE_DOM"/>
    <property type="match status" value="1"/>
</dbReference>
<keyword evidence="5 14" id="KW-0547">Nucleotide-binding</keyword>
<dbReference type="PANTHER" id="PTHR24056:SF46">
    <property type="entry name" value="CYCLIN-DEPENDENT KINASE 5"/>
    <property type="match status" value="1"/>
</dbReference>
<dbReference type="InterPro" id="IPR017441">
    <property type="entry name" value="Protein_kinase_ATP_BS"/>
</dbReference>
<organism evidence="18 19">
    <name type="scientific">Cladophialophora psammophila CBS 110553</name>
    <dbReference type="NCBI Taxonomy" id="1182543"/>
    <lineage>
        <taxon>Eukaryota</taxon>
        <taxon>Fungi</taxon>
        <taxon>Dikarya</taxon>
        <taxon>Ascomycota</taxon>
        <taxon>Pezizomycotina</taxon>
        <taxon>Eurotiomycetes</taxon>
        <taxon>Chaetothyriomycetidae</taxon>
        <taxon>Chaetothyriales</taxon>
        <taxon>Herpotrichiellaceae</taxon>
        <taxon>Cladophialophora</taxon>
    </lineage>
</organism>
<dbReference type="Gene3D" id="1.10.510.10">
    <property type="entry name" value="Transferase(Phosphotransferase) domain 1"/>
    <property type="match status" value="1"/>
</dbReference>
<dbReference type="PANTHER" id="PTHR24056">
    <property type="entry name" value="CELL DIVISION PROTEIN KINASE"/>
    <property type="match status" value="1"/>
</dbReference>